<gene>
    <name evidence="1" type="ORF">Tci_915188</name>
</gene>
<dbReference type="EMBL" id="BKCJ011592976">
    <property type="protein sequence ID" value="GFD43219.1"/>
    <property type="molecule type" value="Genomic_DNA"/>
</dbReference>
<proteinExistence type="predicted"/>
<protein>
    <submittedName>
        <fullName evidence="1">Uncharacterized protein</fullName>
    </submittedName>
</protein>
<feature type="non-terminal residue" evidence="1">
    <location>
        <position position="1"/>
    </location>
</feature>
<evidence type="ECO:0000313" key="1">
    <source>
        <dbReference type="EMBL" id="GFD43219.1"/>
    </source>
</evidence>
<comment type="caution">
    <text evidence="1">The sequence shown here is derived from an EMBL/GenBank/DDBJ whole genome shotgun (WGS) entry which is preliminary data.</text>
</comment>
<dbReference type="AlphaFoldDB" id="A0A699W922"/>
<accession>A0A699W922</accession>
<organism evidence="1">
    <name type="scientific">Tanacetum cinerariifolium</name>
    <name type="common">Dalmatian daisy</name>
    <name type="synonym">Chrysanthemum cinerariifolium</name>
    <dbReference type="NCBI Taxonomy" id="118510"/>
    <lineage>
        <taxon>Eukaryota</taxon>
        <taxon>Viridiplantae</taxon>
        <taxon>Streptophyta</taxon>
        <taxon>Embryophyta</taxon>
        <taxon>Tracheophyta</taxon>
        <taxon>Spermatophyta</taxon>
        <taxon>Magnoliopsida</taxon>
        <taxon>eudicotyledons</taxon>
        <taxon>Gunneridae</taxon>
        <taxon>Pentapetalae</taxon>
        <taxon>asterids</taxon>
        <taxon>campanulids</taxon>
        <taxon>Asterales</taxon>
        <taxon>Asteraceae</taxon>
        <taxon>Asteroideae</taxon>
        <taxon>Anthemideae</taxon>
        <taxon>Anthemidinae</taxon>
        <taxon>Tanacetum</taxon>
    </lineage>
</organism>
<reference evidence="1" key="1">
    <citation type="journal article" date="2019" name="Sci. Rep.">
        <title>Draft genome of Tanacetum cinerariifolium, the natural source of mosquito coil.</title>
        <authorList>
            <person name="Yamashiro T."/>
            <person name="Shiraishi A."/>
            <person name="Satake H."/>
            <person name="Nakayama K."/>
        </authorList>
    </citation>
    <scope>NUCLEOTIDE SEQUENCE</scope>
</reference>
<name>A0A699W922_TANCI</name>
<feature type="non-terminal residue" evidence="1">
    <location>
        <position position="145"/>
    </location>
</feature>
<sequence length="145" mass="15109">LVALGLAEGSEVAAHVGRHQLLDVHLVEHQPPDLLVHLVGKVVVARAQAAALQAGLGQFQHVLVFAAQQAFSVELHPLAGLQVGGVLGFQAFVLGGHITNNVAGGHGIGKQIFIQLRPPAASAAELEREAVGLGGFVQPDQAYRY</sequence>